<dbReference type="Pfam" id="PF20148">
    <property type="entry name" value="DUF6531"/>
    <property type="match status" value="1"/>
</dbReference>
<dbReference type="NCBIfam" id="TIGR03696">
    <property type="entry name" value="Rhs_assc_core"/>
    <property type="match status" value="1"/>
</dbReference>
<feature type="domain" description="DUF6531" evidence="3">
    <location>
        <begin position="72"/>
        <end position="137"/>
    </location>
</feature>
<accession>A0A150U2J0</accession>
<dbReference type="InterPro" id="IPR006530">
    <property type="entry name" value="YD"/>
</dbReference>
<dbReference type="EMBL" id="JEME01000161">
    <property type="protein sequence ID" value="KYG10978.1"/>
    <property type="molecule type" value="Genomic_DNA"/>
</dbReference>
<feature type="domain" description="Teneurin-like YD-shell" evidence="4">
    <location>
        <begin position="501"/>
        <end position="652"/>
    </location>
</feature>
<dbReference type="InterPro" id="IPR022385">
    <property type="entry name" value="Rhs_assc_core"/>
</dbReference>
<feature type="compositionally biased region" description="Polar residues" evidence="2">
    <location>
        <begin position="1271"/>
        <end position="1291"/>
    </location>
</feature>
<evidence type="ECO:0000313" key="5">
    <source>
        <dbReference type="EMBL" id="KYG10978.1"/>
    </source>
</evidence>
<organism evidence="5 6">
    <name type="scientific">Sorangium cellulosum</name>
    <name type="common">Polyangium cellulosum</name>
    <dbReference type="NCBI Taxonomy" id="56"/>
    <lineage>
        <taxon>Bacteria</taxon>
        <taxon>Pseudomonadati</taxon>
        <taxon>Myxococcota</taxon>
        <taxon>Polyangia</taxon>
        <taxon>Polyangiales</taxon>
        <taxon>Polyangiaceae</taxon>
        <taxon>Sorangium</taxon>
    </lineage>
</organism>
<name>A0A150U2J0_SORCE</name>
<evidence type="ECO:0000313" key="6">
    <source>
        <dbReference type="Proteomes" id="UP000075502"/>
    </source>
</evidence>
<sequence length="1313" mass="142661">MNPGTWILGGGGNGGGGGGRGGRGGGGGQGADGKGGGQGAQGGGKNAGSCGAGSGGGCPNPSHGRSGGTSAGDPVDPVTGRVYTAKVVDLALPGPIPLVIERSYSSETRDVDLGLGFGWSHSLAWRIEERRRTLRVLEPNAAPTTADVPEPEHPVALPCGRLTRHAAGYTLQAEGLLYVLGERQEGCWLLSRIVDRYGNEVRLTYEGTRLSQVLDSAGRIVRVRRHPDGRIAAFEVKNASAQGRWTSFRTYRYGERGDLAAAIDAAGHEHRHEYDEEHRLTRRREPGGLVAHFRYDDRGRCVETWCERPGNDALDREVPDTLDDGETKAKGFCHVKIEDRGVFVEVITSRSQRRVEGNRLDKADKVIWHGNVHSYRFDAAGNVLEYQDALGHAWRCERDEVGRLCAVVDPMGARTEYLYDQQRAIAEIRDALGGFARYERNAQGDVTAVFDELGPVVAFRYDERGLLVEAVLPNGGVTRMEYDALGNRVAVIEPDGSARRIRYDFLGRVTSFVDERGFETFYVYDACDRLVSVRRPSGATDGYGYDADGRLSRIVDADGRATTLRWGGIGVVTEVVRPDGSSVRYFHDREQDLVRVVNEVGEEHRYVRRGEGRIVEEHTFDGRRIAYRHDGMGRIVEIRDGAGRVELAYDPCGRLVERSFSDGRRDEISYDPLGRMERITSGDVTCEYARDARGRVVRETVTRGSQRTATETAYDALGKAVRTSGPFGAMDIVRDVMGRPVEVSFGDAGTLRLGYDPAGNLVERALPAGGRIAEAVTPDGLPAWVKVMSPKAGPAVRPGEPAWVGPRPLGVTFARGYGWSPAGLLGAVGDGVGGSSLELPRDGNGMILARQRAAGARREVLEGFRHGPSGELHDSGSQRRYGPGGRLLSRGGVTFAYDDGGRATSKTAGDGRSWRFDWGDGDLLQAVWLPDGRVVRFVYDPFARRLEKRVEKDRVVESITRYAWSGDALVHEVRERTGAGDEPIVEERAYAVLPEAPLPLADRVRRGERAEVRYYVEAPNGMPEALLTGDGALVGTVEASLFGRVEGEQAGLTPLRFPGQYADEETGLYYNRYRYYDPETGQYLSPEPIRLGGSLRSYSYANGQPLDAMDPTGLNPVETRLTRTDGTEVPAFSGQAQGVAPPNYRPANPLGAQLLHPAVAASLPPNNAREVGVGGGPESCGEPLALSRHLYDWEKRNKPKRCNPPDGSWQQHLQSALGEVQSIRTNEDKGRGGPMDACPNCGQTIPRLWSLAGLPPPNGIYNGGVANATDNPSWNASSNQGQRPSTVTFNDPRSGAPIEPGAYKHMSGAWVRI</sequence>
<dbReference type="PANTHER" id="PTHR32305:SF15">
    <property type="entry name" value="PROTEIN RHSA-RELATED"/>
    <property type="match status" value="1"/>
</dbReference>
<dbReference type="Pfam" id="PF14431">
    <property type="entry name" value="YwqJ-deaminase"/>
    <property type="match status" value="1"/>
</dbReference>
<evidence type="ECO:0000256" key="2">
    <source>
        <dbReference type="SAM" id="MobiDB-lite"/>
    </source>
</evidence>
<gene>
    <name evidence="5" type="ORF">BE21_09195</name>
</gene>
<dbReference type="PANTHER" id="PTHR32305">
    <property type="match status" value="1"/>
</dbReference>
<dbReference type="Proteomes" id="UP000075502">
    <property type="component" value="Unassembled WGS sequence"/>
</dbReference>
<dbReference type="InterPro" id="IPR056823">
    <property type="entry name" value="TEN-like_YD-shell"/>
</dbReference>
<reference evidence="5 6" key="1">
    <citation type="submission" date="2014-02" db="EMBL/GenBank/DDBJ databases">
        <title>The small core and large imbalanced accessory genome model reveals a collaborative survival strategy of Sorangium cellulosum strains in nature.</title>
        <authorList>
            <person name="Han K."/>
            <person name="Peng R."/>
            <person name="Blom J."/>
            <person name="Li Y.-Z."/>
        </authorList>
    </citation>
    <scope>NUCLEOTIDE SEQUENCE [LARGE SCALE GENOMIC DNA]</scope>
    <source>
        <strain evidence="5 6">So0007-03</strain>
    </source>
</reference>
<evidence type="ECO:0000256" key="1">
    <source>
        <dbReference type="ARBA" id="ARBA00022737"/>
    </source>
</evidence>
<dbReference type="InterPro" id="IPR045351">
    <property type="entry name" value="DUF6531"/>
</dbReference>
<evidence type="ECO:0000259" key="3">
    <source>
        <dbReference type="Pfam" id="PF20148"/>
    </source>
</evidence>
<dbReference type="Pfam" id="PF05593">
    <property type="entry name" value="RHS_repeat"/>
    <property type="match status" value="2"/>
</dbReference>
<dbReference type="Gene3D" id="2.180.10.10">
    <property type="entry name" value="RHS repeat-associated core"/>
    <property type="match status" value="2"/>
</dbReference>
<feature type="region of interest" description="Disordered" evidence="2">
    <location>
        <begin position="1271"/>
        <end position="1301"/>
    </location>
</feature>
<dbReference type="InterPro" id="IPR025968">
    <property type="entry name" value="YwqJ_deaminase"/>
</dbReference>
<dbReference type="Pfam" id="PF25023">
    <property type="entry name" value="TEN_YD-shell"/>
    <property type="match status" value="1"/>
</dbReference>
<feature type="compositionally biased region" description="Gly residues" evidence="2">
    <location>
        <begin position="7"/>
        <end position="58"/>
    </location>
</feature>
<dbReference type="InterPro" id="IPR031325">
    <property type="entry name" value="RHS_repeat"/>
</dbReference>
<keyword evidence="1" id="KW-0677">Repeat</keyword>
<feature type="region of interest" description="Disordered" evidence="2">
    <location>
        <begin position="865"/>
        <end position="886"/>
    </location>
</feature>
<comment type="caution">
    <text evidence="5">The sequence shown here is derived from an EMBL/GenBank/DDBJ whole genome shotgun (WGS) entry which is preliminary data.</text>
</comment>
<feature type="region of interest" description="Disordered" evidence="2">
    <location>
        <begin position="1"/>
        <end position="76"/>
    </location>
</feature>
<protein>
    <submittedName>
        <fullName evidence="5">Uncharacterized protein</fullName>
    </submittedName>
</protein>
<proteinExistence type="predicted"/>
<dbReference type="NCBIfam" id="TIGR01643">
    <property type="entry name" value="YD_repeat_2x"/>
    <property type="match status" value="6"/>
</dbReference>
<dbReference type="InterPro" id="IPR050708">
    <property type="entry name" value="T6SS_VgrG/RHS"/>
</dbReference>
<evidence type="ECO:0000259" key="4">
    <source>
        <dbReference type="Pfam" id="PF25023"/>
    </source>
</evidence>